<dbReference type="Pfam" id="PF00328">
    <property type="entry name" value="His_Phos_2"/>
    <property type="match status" value="1"/>
</dbReference>
<dbReference type="Gene3D" id="3.40.50.1240">
    <property type="entry name" value="Phosphoglycerate mutase-like"/>
    <property type="match status" value="1"/>
</dbReference>
<dbReference type="InterPro" id="IPR033379">
    <property type="entry name" value="Acid_Pase_AS"/>
</dbReference>
<dbReference type="InterPro" id="IPR050645">
    <property type="entry name" value="Histidine_acid_phosphatase"/>
</dbReference>
<dbReference type="EMBL" id="JAPFFF010000012">
    <property type="protein sequence ID" value="KAK8876215.1"/>
    <property type="molecule type" value="Genomic_DNA"/>
</dbReference>
<dbReference type="InterPro" id="IPR029033">
    <property type="entry name" value="His_PPase_superfam"/>
</dbReference>
<dbReference type="InterPro" id="IPR000560">
    <property type="entry name" value="His_Pase_clade-2"/>
</dbReference>
<name>A0ABR2JE36_9EUKA</name>
<dbReference type="SUPFAM" id="SSF53254">
    <property type="entry name" value="Phosphoglycerate mutase-like"/>
    <property type="match status" value="1"/>
</dbReference>
<gene>
    <name evidence="3" type="ORF">M9Y10_006406</name>
</gene>
<evidence type="ECO:0000256" key="1">
    <source>
        <dbReference type="ARBA" id="ARBA00005375"/>
    </source>
</evidence>
<keyword evidence="4" id="KW-1185">Reference proteome</keyword>
<comment type="similarity">
    <text evidence="1">Belongs to the histidine acid phosphatase family.</text>
</comment>
<dbReference type="PANTHER" id="PTHR11567">
    <property type="entry name" value="ACID PHOSPHATASE-RELATED"/>
    <property type="match status" value="1"/>
</dbReference>
<sequence length="288" mass="33707">MRQHYELGKFYQQYLIHELHFLPRLIHPELMELRSSHVERTFRSGESFMAGLYPPVSPNEFLTFTTGSGTLDYLTPDPAMCSELQKSYNIFERSEELRLRIEHNRILYNEIYKALNITYNNSNWNILGDILALPYCTSQKLPKSIENIVTDEIFDQSQQDSAFYFYGIYNVKLGVSSAPLFRELFNLFDNQTSSKRFFLFSAHDTTLMSILSTFGYTDKRMPTFRSHLAFEIWEKPEGSGNKYVRVVMNGEEVDIGEGTEKITIIEYQRFKEKLLNLGINGFCLEYPF</sequence>
<organism evidence="3 4">
    <name type="scientific">Tritrichomonas musculus</name>
    <dbReference type="NCBI Taxonomy" id="1915356"/>
    <lineage>
        <taxon>Eukaryota</taxon>
        <taxon>Metamonada</taxon>
        <taxon>Parabasalia</taxon>
        <taxon>Tritrichomonadida</taxon>
        <taxon>Tritrichomonadidae</taxon>
        <taxon>Tritrichomonas</taxon>
    </lineage>
</organism>
<accession>A0ABR2JE36</accession>
<keyword evidence="2" id="KW-0378">Hydrolase</keyword>
<dbReference type="PROSITE" id="PS00778">
    <property type="entry name" value="HIS_ACID_PHOSPHAT_2"/>
    <property type="match status" value="1"/>
</dbReference>
<evidence type="ECO:0000313" key="3">
    <source>
        <dbReference type="EMBL" id="KAK8876215.1"/>
    </source>
</evidence>
<protein>
    <recommendedName>
        <fullName evidence="5">Histidine acid phosphatase</fullName>
    </recommendedName>
</protein>
<proteinExistence type="inferred from homology"/>
<dbReference type="CDD" id="cd07061">
    <property type="entry name" value="HP_HAP_like"/>
    <property type="match status" value="1"/>
</dbReference>
<evidence type="ECO:0000313" key="4">
    <source>
        <dbReference type="Proteomes" id="UP001470230"/>
    </source>
</evidence>
<comment type="caution">
    <text evidence="3">The sequence shown here is derived from an EMBL/GenBank/DDBJ whole genome shotgun (WGS) entry which is preliminary data.</text>
</comment>
<reference evidence="3 4" key="1">
    <citation type="submission" date="2024-04" db="EMBL/GenBank/DDBJ databases">
        <title>Tritrichomonas musculus Genome.</title>
        <authorList>
            <person name="Alves-Ferreira E."/>
            <person name="Grigg M."/>
            <person name="Lorenzi H."/>
            <person name="Galac M."/>
        </authorList>
    </citation>
    <scope>NUCLEOTIDE SEQUENCE [LARGE SCALE GENOMIC DNA]</scope>
    <source>
        <strain evidence="3 4">EAF2021</strain>
    </source>
</reference>
<evidence type="ECO:0008006" key="5">
    <source>
        <dbReference type="Google" id="ProtNLM"/>
    </source>
</evidence>
<dbReference type="Proteomes" id="UP001470230">
    <property type="component" value="Unassembled WGS sequence"/>
</dbReference>
<evidence type="ECO:0000256" key="2">
    <source>
        <dbReference type="ARBA" id="ARBA00022801"/>
    </source>
</evidence>
<dbReference type="PANTHER" id="PTHR11567:SF110">
    <property type="entry name" value="2-PHOSPHOXYLOSE PHOSPHATASE 1"/>
    <property type="match status" value="1"/>
</dbReference>